<protein>
    <submittedName>
        <fullName evidence="1">Uncharacterized protein</fullName>
    </submittedName>
</protein>
<dbReference type="EMBL" id="LAZR01043712">
    <property type="protein sequence ID" value="KKL06419.1"/>
    <property type="molecule type" value="Genomic_DNA"/>
</dbReference>
<comment type="caution">
    <text evidence="1">The sequence shown here is derived from an EMBL/GenBank/DDBJ whole genome shotgun (WGS) entry which is preliminary data.</text>
</comment>
<dbReference type="AlphaFoldDB" id="A0A0F9AA36"/>
<name>A0A0F9AA36_9ZZZZ</name>
<accession>A0A0F9AA36</accession>
<organism evidence="1">
    <name type="scientific">marine sediment metagenome</name>
    <dbReference type="NCBI Taxonomy" id="412755"/>
    <lineage>
        <taxon>unclassified sequences</taxon>
        <taxon>metagenomes</taxon>
        <taxon>ecological metagenomes</taxon>
    </lineage>
</organism>
<reference evidence="1" key="1">
    <citation type="journal article" date="2015" name="Nature">
        <title>Complex archaea that bridge the gap between prokaryotes and eukaryotes.</title>
        <authorList>
            <person name="Spang A."/>
            <person name="Saw J.H."/>
            <person name="Jorgensen S.L."/>
            <person name="Zaremba-Niedzwiedzka K."/>
            <person name="Martijn J."/>
            <person name="Lind A.E."/>
            <person name="van Eijk R."/>
            <person name="Schleper C."/>
            <person name="Guy L."/>
            <person name="Ettema T.J."/>
        </authorList>
    </citation>
    <scope>NUCLEOTIDE SEQUENCE</scope>
</reference>
<proteinExistence type="predicted"/>
<gene>
    <name evidence="1" type="ORF">LCGC14_2596230</name>
</gene>
<sequence>MAVIYLAPGERLTIHPASGVKNVIKATVVSIGTVMVECIEEEPKYKNGA</sequence>
<evidence type="ECO:0000313" key="1">
    <source>
        <dbReference type="EMBL" id="KKL06419.1"/>
    </source>
</evidence>